<comment type="caution">
    <text evidence="3">The sequence shown here is derived from an EMBL/GenBank/DDBJ whole genome shotgun (WGS) entry which is preliminary data.</text>
</comment>
<proteinExistence type="predicted"/>
<dbReference type="Proteomes" id="UP000749559">
    <property type="component" value="Unassembled WGS sequence"/>
</dbReference>
<feature type="non-terminal residue" evidence="3">
    <location>
        <position position="1"/>
    </location>
</feature>
<dbReference type="PROSITE" id="PS51457">
    <property type="entry name" value="BEN"/>
    <property type="match status" value="1"/>
</dbReference>
<name>A0A8S4NAN6_OWEFU</name>
<feature type="region of interest" description="Disordered" evidence="1">
    <location>
        <begin position="1"/>
        <end position="21"/>
    </location>
</feature>
<dbReference type="EMBL" id="CAIIXF020000002">
    <property type="protein sequence ID" value="CAH1777554.1"/>
    <property type="molecule type" value="Genomic_DNA"/>
</dbReference>
<accession>A0A8S4NAN6</accession>
<dbReference type="Pfam" id="PF10523">
    <property type="entry name" value="BEN"/>
    <property type="match status" value="1"/>
</dbReference>
<protein>
    <recommendedName>
        <fullName evidence="2">BEN domain-containing protein</fullName>
    </recommendedName>
</protein>
<dbReference type="InterPro" id="IPR018379">
    <property type="entry name" value="BEN_domain"/>
</dbReference>
<evidence type="ECO:0000313" key="3">
    <source>
        <dbReference type="EMBL" id="CAH1777554.1"/>
    </source>
</evidence>
<dbReference type="AlphaFoldDB" id="A0A8S4NAN6"/>
<sequence length="152" mass="17186">QMVRRIDGVLHDETNNSTTNQALDITQMDPCVQPRTESERNIMLRTSIPKSLVKTALYMEQGHSMPKTTRALMKGMFTQRELTFMNISGRKQSGAKTIVGTLDPVRLSSIIDFVVERFKCSEGAVRAEIGKKLRDTQNRKRNPLMTSDKSTP</sequence>
<evidence type="ECO:0000313" key="4">
    <source>
        <dbReference type="Proteomes" id="UP000749559"/>
    </source>
</evidence>
<evidence type="ECO:0000259" key="2">
    <source>
        <dbReference type="PROSITE" id="PS51457"/>
    </source>
</evidence>
<gene>
    <name evidence="3" type="ORF">OFUS_LOCUS4582</name>
</gene>
<feature type="domain" description="BEN" evidence="2">
    <location>
        <begin position="39"/>
        <end position="140"/>
    </location>
</feature>
<feature type="compositionally biased region" description="Basic and acidic residues" evidence="1">
    <location>
        <begin position="1"/>
        <end position="14"/>
    </location>
</feature>
<organism evidence="3 4">
    <name type="scientific">Owenia fusiformis</name>
    <name type="common">Polychaete worm</name>
    <dbReference type="NCBI Taxonomy" id="6347"/>
    <lineage>
        <taxon>Eukaryota</taxon>
        <taxon>Metazoa</taxon>
        <taxon>Spiralia</taxon>
        <taxon>Lophotrochozoa</taxon>
        <taxon>Annelida</taxon>
        <taxon>Polychaeta</taxon>
        <taxon>Sedentaria</taxon>
        <taxon>Canalipalpata</taxon>
        <taxon>Sabellida</taxon>
        <taxon>Oweniida</taxon>
        <taxon>Oweniidae</taxon>
        <taxon>Owenia</taxon>
    </lineage>
</organism>
<dbReference type="Gene3D" id="1.10.10.2590">
    <property type="entry name" value="BEN domain"/>
    <property type="match status" value="1"/>
</dbReference>
<keyword evidence="4" id="KW-1185">Reference proteome</keyword>
<dbReference type="GO" id="GO:0003677">
    <property type="term" value="F:DNA binding"/>
    <property type="evidence" value="ECO:0007669"/>
    <property type="project" value="InterPro"/>
</dbReference>
<reference evidence="3" key="1">
    <citation type="submission" date="2022-03" db="EMBL/GenBank/DDBJ databases">
        <authorList>
            <person name="Martin C."/>
        </authorList>
    </citation>
    <scope>NUCLEOTIDE SEQUENCE</scope>
</reference>
<evidence type="ECO:0000256" key="1">
    <source>
        <dbReference type="SAM" id="MobiDB-lite"/>
    </source>
</evidence>